<dbReference type="RefSeq" id="WP_242285062.1">
    <property type="nucleotide sequence ID" value="NZ_JAKKSL010000001.1"/>
</dbReference>
<name>A0ABS9WZY0_9GAMM</name>
<dbReference type="InterPro" id="IPR013424">
    <property type="entry name" value="Ice-binding_C"/>
</dbReference>
<dbReference type="NCBIfam" id="TIGR02595">
    <property type="entry name" value="PEP_CTERM"/>
    <property type="match status" value="1"/>
</dbReference>
<proteinExistence type="predicted"/>
<feature type="domain" description="Ice-binding protein C-terminal" evidence="1">
    <location>
        <begin position="146"/>
        <end position="167"/>
    </location>
</feature>
<keyword evidence="3" id="KW-1185">Reference proteome</keyword>
<dbReference type="EMBL" id="JAKKSL010000001">
    <property type="protein sequence ID" value="MCI2283523.1"/>
    <property type="molecule type" value="Genomic_DNA"/>
</dbReference>
<protein>
    <submittedName>
        <fullName evidence="2">PEP-CTERM sorting domain-containing protein</fullName>
    </submittedName>
</protein>
<evidence type="ECO:0000313" key="2">
    <source>
        <dbReference type="EMBL" id="MCI2283523.1"/>
    </source>
</evidence>
<gene>
    <name evidence="2" type="ORF">L3081_09130</name>
</gene>
<accession>A0ABS9WZY0</accession>
<sequence>MNYLTYLQSGGGMFIMGENSSFTARNNSIFSLINAAGGGSLAFSSNVTSTQTVNAPFTGPNAVTNVTYNAPGGANGHGTGSWITNSGNIGTGIAWGTGDLSNATAGALTTIFDVNFMQTTADLNSQNLTKNLIGFIDTQVNPDPTSVPEPSTFAIFLLSMIGLASRRFK</sequence>
<comment type="caution">
    <text evidence="2">The sequence shown here is derived from an EMBL/GenBank/DDBJ whole genome shotgun (WGS) entry which is preliminary data.</text>
</comment>
<organism evidence="2 3">
    <name type="scientific">Colwellia maritima</name>
    <dbReference type="NCBI Taxonomy" id="2912588"/>
    <lineage>
        <taxon>Bacteria</taxon>
        <taxon>Pseudomonadati</taxon>
        <taxon>Pseudomonadota</taxon>
        <taxon>Gammaproteobacteria</taxon>
        <taxon>Alteromonadales</taxon>
        <taxon>Colwelliaceae</taxon>
        <taxon>Colwellia</taxon>
    </lineage>
</organism>
<dbReference type="Pfam" id="PF07589">
    <property type="entry name" value="PEP-CTERM"/>
    <property type="match status" value="1"/>
</dbReference>
<evidence type="ECO:0000313" key="3">
    <source>
        <dbReference type="Proteomes" id="UP001139646"/>
    </source>
</evidence>
<dbReference type="Proteomes" id="UP001139646">
    <property type="component" value="Unassembled WGS sequence"/>
</dbReference>
<evidence type="ECO:0000259" key="1">
    <source>
        <dbReference type="Pfam" id="PF07589"/>
    </source>
</evidence>
<reference evidence="2" key="1">
    <citation type="submission" date="2022-01" db="EMBL/GenBank/DDBJ databases">
        <title>Colwellia maritima, isolated from seawater.</title>
        <authorList>
            <person name="Kristyanto S."/>
            <person name="Jung J."/>
            <person name="Jeon C.O."/>
        </authorList>
    </citation>
    <scope>NUCLEOTIDE SEQUENCE</scope>
    <source>
        <strain evidence="2">MSW7</strain>
    </source>
</reference>